<dbReference type="EMBL" id="PJBV01000013">
    <property type="protein sequence ID" value="PKH42206.1"/>
    <property type="molecule type" value="Genomic_DNA"/>
</dbReference>
<gene>
    <name evidence="3" type="ORF">CXG46_06950</name>
    <name evidence="4" type="ORF">SAMN05192575_10795</name>
</gene>
<dbReference type="Proteomes" id="UP000233565">
    <property type="component" value="Unassembled WGS sequence"/>
</dbReference>
<evidence type="ECO:0000313" key="4">
    <source>
        <dbReference type="EMBL" id="SFB31344.1"/>
    </source>
</evidence>
<dbReference type="Proteomes" id="UP000199113">
    <property type="component" value="Unassembled WGS sequence"/>
</dbReference>
<accession>A0A1I1A047</accession>
<dbReference type="CDD" id="cd15482">
    <property type="entry name" value="Sialidase_non-viral"/>
    <property type="match status" value="1"/>
</dbReference>
<name>A0A1I1A047_9ACTN</name>
<dbReference type="SUPFAM" id="SSF110296">
    <property type="entry name" value="Oligoxyloglucan reducing end-specific cellobiohydrolase"/>
    <property type="match status" value="1"/>
</dbReference>
<dbReference type="Gene3D" id="2.130.10.10">
    <property type="entry name" value="YVTN repeat-like/Quinoprotein amine dehydrogenase"/>
    <property type="match status" value="2"/>
</dbReference>
<keyword evidence="2" id="KW-0732">Signal</keyword>
<dbReference type="EMBL" id="FOKC01000007">
    <property type="protein sequence ID" value="SFB31344.1"/>
    <property type="molecule type" value="Genomic_DNA"/>
</dbReference>
<reference evidence="3 6" key="2">
    <citation type="submission" date="2017-12" db="EMBL/GenBank/DDBJ databases">
        <title>Pharmacopeia of the Arctic Ocean.</title>
        <authorList>
            <person name="Collins E."/>
            <person name="Ducluzeau A.-L."/>
        </authorList>
    </citation>
    <scope>NUCLEOTIDE SEQUENCE [LARGE SCALE GENOMIC DNA]</scope>
    <source>
        <strain evidence="3 6">DSM 23325</strain>
    </source>
</reference>
<reference evidence="4" key="1">
    <citation type="submission" date="2016-10" db="EMBL/GenBank/DDBJ databases">
        <authorList>
            <person name="de Groot N.N."/>
        </authorList>
    </citation>
    <scope>NUCLEOTIDE SEQUENCE [LARGE SCALE GENOMIC DNA]</scope>
    <source>
        <strain evidence="4">CGMCC 1.10697</strain>
    </source>
</reference>
<evidence type="ECO:0000256" key="2">
    <source>
        <dbReference type="SAM" id="SignalP"/>
    </source>
</evidence>
<feature type="signal peptide" evidence="2">
    <location>
        <begin position="1"/>
        <end position="22"/>
    </location>
</feature>
<sequence length="368" mass="38455">MRRLGVTLIPALALALAFPATATSAPDPQAGSSAVKPAPVKSNPFDDDWTESVIDADQNFRGLTAVSKKEAWVTGESLTDGGPARVFRTTDRGETWTDVSPDDTAGLSFRDVEVHGKVAHVLAIGPGEASRIYRSTDGGASWTEAFRNPDADAFYDCMAFYPGGRKGLAVSDPVDGKLRILSTSDRGRTWTVLPSAGMPASDKEFGFAASGDCLVTAGKAAFLITGGKRSRVLRSDDRGLTWTAVESGIPAGPAAGGFAGAFASPRRGIAVGGDFGEKPVNDDNVAYTRDGRTWTGGISLTHVGEDVTYVRGWKVAVATGDYKGSVGTSLTRDGGATWTRVSDLGYHVVDCVAKVCWAAGTLGRVGRG</sequence>
<feature type="chain" id="PRO_5011509429" evidence="2">
    <location>
        <begin position="23"/>
        <end position="368"/>
    </location>
</feature>
<evidence type="ECO:0000313" key="6">
    <source>
        <dbReference type="Proteomes" id="UP000233565"/>
    </source>
</evidence>
<dbReference type="PANTHER" id="PTHR47199:SF2">
    <property type="entry name" value="PHOTOSYSTEM II STABILITY_ASSEMBLY FACTOR HCF136, CHLOROPLASTIC"/>
    <property type="match status" value="1"/>
</dbReference>
<organism evidence="4 5">
    <name type="scientific">Nocardioides alpinus</name>
    <dbReference type="NCBI Taxonomy" id="748909"/>
    <lineage>
        <taxon>Bacteria</taxon>
        <taxon>Bacillati</taxon>
        <taxon>Actinomycetota</taxon>
        <taxon>Actinomycetes</taxon>
        <taxon>Propionibacteriales</taxon>
        <taxon>Nocardioidaceae</taxon>
        <taxon>Nocardioides</taxon>
    </lineage>
</organism>
<dbReference type="AlphaFoldDB" id="A0A1I1A047"/>
<dbReference type="PANTHER" id="PTHR47199">
    <property type="entry name" value="PHOTOSYSTEM II STABILITY/ASSEMBLY FACTOR HCF136, CHLOROPLASTIC"/>
    <property type="match status" value="1"/>
</dbReference>
<proteinExistence type="predicted"/>
<evidence type="ECO:0000256" key="1">
    <source>
        <dbReference type="SAM" id="MobiDB-lite"/>
    </source>
</evidence>
<dbReference type="InterPro" id="IPR015943">
    <property type="entry name" value="WD40/YVTN_repeat-like_dom_sf"/>
</dbReference>
<evidence type="ECO:0000313" key="5">
    <source>
        <dbReference type="Proteomes" id="UP000199113"/>
    </source>
</evidence>
<keyword evidence="6" id="KW-1185">Reference proteome</keyword>
<feature type="region of interest" description="Disordered" evidence="1">
    <location>
        <begin position="22"/>
        <end position="47"/>
    </location>
</feature>
<protein>
    <submittedName>
        <fullName evidence="3">Oxidoreductase</fullName>
    </submittedName>
</protein>
<dbReference type="STRING" id="748909.SAMN05192575_10795"/>
<evidence type="ECO:0000313" key="3">
    <source>
        <dbReference type="EMBL" id="PKH42206.1"/>
    </source>
</evidence>
<dbReference type="OrthoDB" id="9764804at2"/>
<dbReference type="RefSeq" id="WP_091199655.1">
    <property type="nucleotide sequence ID" value="NZ_FOKC01000007.1"/>
</dbReference>